<dbReference type="InterPro" id="IPR038282">
    <property type="entry name" value="DUF2267_sf"/>
</dbReference>
<organism evidence="1 2">
    <name type="scientific">Gaetbulibacter aquiaggeris</name>
    <dbReference type="NCBI Taxonomy" id="1735373"/>
    <lineage>
        <taxon>Bacteria</taxon>
        <taxon>Pseudomonadati</taxon>
        <taxon>Bacteroidota</taxon>
        <taxon>Flavobacteriia</taxon>
        <taxon>Flavobacteriales</taxon>
        <taxon>Flavobacteriaceae</taxon>
        <taxon>Gaetbulibacter</taxon>
    </lineage>
</organism>
<evidence type="ECO:0000313" key="1">
    <source>
        <dbReference type="EMBL" id="MFH6769100.1"/>
    </source>
</evidence>
<protein>
    <submittedName>
        <fullName evidence="1">DUF2267 domain-containing protein</fullName>
    </submittedName>
</protein>
<name>A0ABW7MR34_9FLAO</name>
<evidence type="ECO:0000313" key="2">
    <source>
        <dbReference type="Proteomes" id="UP001610104"/>
    </source>
</evidence>
<reference evidence="1 2" key="1">
    <citation type="submission" date="2024-02" db="EMBL/GenBank/DDBJ databases">
        <title>A Gaetbulibacter species isolated from tidal flats and genomic insights of their niches.</title>
        <authorList>
            <person name="Ye Y."/>
        </authorList>
    </citation>
    <scope>NUCLEOTIDE SEQUENCE [LARGE SCALE GENOMIC DNA]</scope>
    <source>
        <strain evidence="1 2">KEM-8</strain>
    </source>
</reference>
<dbReference type="Proteomes" id="UP001610104">
    <property type="component" value="Unassembled WGS sequence"/>
</dbReference>
<gene>
    <name evidence="1" type="ORF">V8G56_10170</name>
</gene>
<comment type="caution">
    <text evidence="1">The sequence shown here is derived from an EMBL/GenBank/DDBJ whole genome shotgun (WGS) entry which is preliminary data.</text>
</comment>
<dbReference type="Pfam" id="PF10025">
    <property type="entry name" value="DUF2267"/>
    <property type="match status" value="1"/>
</dbReference>
<sequence>MALNFTQFAKEANSFLKNYTKEMNLDDNTDKAGRILSSILHALRDVITTEESLNLISQFPMFLKAVYVNGWTIQKKEKIKTMTEFIDLVRKYDGVTSVHDFESDELAENYIDTTFILLRKYISLGELEDIRTSLPKNLKSMVYHNIMF</sequence>
<dbReference type="EMBL" id="JBAWKC010000003">
    <property type="protein sequence ID" value="MFH6769100.1"/>
    <property type="molecule type" value="Genomic_DNA"/>
</dbReference>
<dbReference type="Gene3D" id="1.10.490.110">
    <property type="entry name" value="Uncharacterized conserved protein DUF2267"/>
    <property type="match status" value="1"/>
</dbReference>
<proteinExistence type="predicted"/>
<accession>A0ABW7MR34</accession>
<keyword evidence="2" id="KW-1185">Reference proteome</keyword>
<dbReference type="RefSeq" id="WP_331628471.1">
    <property type="nucleotide sequence ID" value="NZ_JBAWKC010000003.1"/>
</dbReference>
<dbReference type="InterPro" id="IPR018727">
    <property type="entry name" value="DUF2267"/>
</dbReference>